<dbReference type="Pfam" id="PF00941">
    <property type="entry name" value="FAD_binding_5"/>
    <property type="match status" value="1"/>
</dbReference>
<dbReference type="InterPro" id="IPR002346">
    <property type="entry name" value="Mopterin_DH_FAD-bd"/>
</dbReference>
<organism evidence="5 6">
    <name type="scientific">Paracoccus seriniphilus</name>
    <dbReference type="NCBI Taxonomy" id="184748"/>
    <lineage>
        <taxon>Bacteria</taxon>
        <taxon>Pseudomonadati</taxon>
        <taxon>Pseudomonadota</taxon>
        <taxon>Alphaproteobacteria</taxon>
        <taxon>Rhodobacterales</taxon>
        <taxon>Paracoccaceae</taxon>
        <taxon>Paracoccus</taxon>
    </lineage>
</organism>
<accession>A0A239PT02</accession>
<proteinExistence type="predicted"/>
<dbReference type="SUPFAM" id="SSF56176">
    <property type="entry name" value="FAD-binding/transporter-associated domain-like"/>
    <property type="match status" value="1"/>
</dbReference>
<dbReference type="GO" id="GO:0071949">
    <property type="term" value="F:FAD binding"/>
    <property type="evidence" value="ECO:0007669"/>
    <property type="project" value="InterPro"/>
</dbReference>
<dbReference type="InterPro" id="IPR016169">
    <property type="entry name" value="FAD-bd_PCMH_sub2"/>
</dbReference>
<evidence type="ECO:0000256" key="3">
    <source>
        <dbReference type="ARBA" id="ARBA00023002"/>
    </source>
</evidence>
<dbReference type="PANTHER" id="PTHR42659">
    <property type="entry name" value="XANTHINE DEHYDROGENASE SUBUNIT C-RELATED"/>
    <property type="match status" value="1"/>
</dbReference>
<dbReference type="GO" id="GO:0016491">
    <property type="term" value="F:oxidoreductase activity"/>
    <property type="evidence" value="ECO:0007669"/>
    <property type="project" value="UniProtKB-KW"/>
</dbReference>
<sequence length="274" mass="28755">MKPAAFSHLRAETPAAVADGLQAENSKIIAGGQSLGPMLNLRLARPTQLVGLNILPGMEAASERGDTIVIGAGVTHARIEDGACGVDLPPMMRHVARSIAYRAVRNKGTIGGSLAHADPAADWVTVMTALDASLLLHAPDGSQRRLPMRDFMLGAYRTALAPREYVEAVEVATTMRGALWGYDKLCRKVGEFADAIGALVLDPSTGYARLVAGATGARPLILSGLAGDIARNARHPGEAAVHTALTEQLPDSDPVKLHLLTTALCRAIEKVIPA</sequence>
<dbReference type="InterPro" id="IPR016166">
    <property type="entry name" value="FAD-bd_PCMH"/>
</dbReference>
<dbReference type="OrthoDB" id="9793944at2"/>
<evidence type="ECO:0000313" key="6">
    <source>
        <dbReference type="Proteomes" id="UP000198307"/>
    </source>
</evidence>
<dbReference type="Gene3D" id="3.30.43.10">
    <property type="entry name" value="Uridine Diphospho-n-acetylenolpyruvylglucosamine Reductase, domain 2"/>
    <property type="match status" value="1"/>
</dbReference>
<evidence type="ECO:0000256" key="2">
    <source>
        <dbReference type="ARBA" id="ARBA00022827"/>
    </source>
</evidence>
<evidence type="ECO:0000313" key="5">
    <source>
        <dbReference type="EMBL" id="SNT73414.1"/>
    </source>
</evidence>
<keyword evidence="6" id="KW-1185">Reference proteome</keyword>
<dbReference type="InterPro" id="IPR036318">
    <property type="entry name" value="FAD-bd_PCMH-like_sf"/>
</dbReference>
<name>A0A239PT02_9RHOB</name>
<dbReference type="RefSeq" id="WP_089343964.1">
    <property type="nucleotide sequence ID" value="NZ_CP067132.1"/>
</dbReference>
<feature type="domain" description="FAD-binding PCMH-type" evidence="4">
    <location>
        <begin position="1"/>
        <end position="176"/>
    </location>
</feature>
<keyword evidence="3" id="KW-0560">Oxidoreductase</keyword>
<dbReference type="EMBL" id="FZQB01000005">
    <property type="protein sequence ID" value="SNT73414.1"/>
    <property type="molecule type" value="Genomic_DNA"/>
</dbReference>
<reference evidence="5 6" key="1">
    <citation type="submission" date="2017-07" db="EMBL/GenBank/DDBJ databases">
        <authorList>
            <person name="Sun Z.S."/>
            <person name="Albrecht U."/>
            <person name="Echele G."/>
            <person name="Lee C.C."/>
        </authorList>
    </citation>
    <scope>NUCLEOTIDE SEQUENCE [LARGE SCALE GENOMIC DNA]</scope>
    <source>
        <strain evidence="5 6">DSM 14827</strain>
    </source>
</reference>
<dbReference type="Gene3D" id="3.30.465.10">
    <property type="match status" value="1"/>
</dbReference>
<dbReference type="InterPro" id="IPR016167">
    <property type="entry name" value="FAD-bd_PCMH_sub1"/>
</dbReference>
<dbReference type="PROSITE" id="PS51387">
    <property type="entry name" value="FAD_PCMH"/>
    <property type="match status" value="1"/>
</dbReference>
<gene>
    <name evidence="5" type="ORF">SAMN05444959_10515</name>
</gene>
<keyword evidence="1" id="KW-0285">Flavoprotein</keyword>
<evidence type="ECO:0000256" key="1">
    <source>
        <dbReference type="ARBA" id="ARBA00022630"/>
    </source>
</evidence>
<dbReference type="PANTHER" id="PTHR42659:SF2">
    <property type="entry name" value="XANTHINE DEHYDROGENASE SUBUNIT C-RELATED"/>
    <property type="match status" value="1"/>
</dbReference>
<dbReference type="AlphaFoldDB" id="A0A239PT02"/>
<protein>
    <submittedName>
        <fullName evidence="5">Carbon-monoxide dehydrogenase medium subunit</fullName>
    </submittedName>
</protein>
<evidence type="ECO:0000259" key="4">
    <source>
        <dbReference type="PROSITE" id="PS51387"/>
    </source>
</evidence>
<dbReference type="Proteomes" id="UP000198307">
    <property type="component" value="Unassembled WGS sequence"/>
</dbReference>
<dbReference type="InterPro" id="IPR051312">
    <property type="entry name" value="Diverse_Substr_Oxidored"/>
</dbReference>
<keyword evidence="2" id="KW-0274">FAD</keyword>